<keyword evidence="3" id="KW-1185">Reference proteome</keyword>
<dbReference type="EMBL" id="VHLL01000001">
    <property type="protein sequence ID" value="MCT8336562.1"/>
    <property type="molecule type" value="Genomic_DNA"/>
</dbReference>
<keyword evidence="1" id="KW-0472">Membrane</keyword>
<evidence type="ECO:0000256" key="1">
    <source>
        <dbReference type="SAM" id="Phobius"/>
    </source>
</evidence>
<sequence length="532" mass="56897">MCVPQPLKVALVILILAMPAGSAVTAMPAGNLVITEPSVNETVFAEMRDFYVYGLFPAPLDHPGNIRVVLKDGDGTIIRTVASCVNETGVTPESSVNMSLVPEKWGGLLAPDVVTEPGGFENGSNKLLVTHTYYLVLVQGGVTRGMGSYTDVSGGRLEPIARDLTAGTYTLVVEGLDGDLAGEQVEREIVFGKTHASLGVFRPESNKQSVIGWADEKMPPLRVYIDWFPGYFRSGEGGYEIPDRWQANNAIEVVNGLEGTAADTAAGARNDCVIYNIGNTSATLQVELAAILMHGLEDSDRTTFTHYDIGEPSIAWVDRTTSAAESLTGKLVAYPADTRVVYTRAEITDGPVRENYFSAVGNDSKKTVDTTPERVTIVQGENLTLYGVTRPIATKLTGAGSAWRYVPDDQIVMYVYENATLGAFTFTGCLEREFEDGYVGYANYEFGHAFTETAVMPPGTWLLSVSAYNSTGALVEKTNRTIELEVTAASPGLPTVIAVAAPASTPAPRETPGFGVVLVLVGLTVAVVVRRG</sequence>
<keyword evidence="1" id="KW-1133">Transmembrane helix</keyword>
<reference evidence="2" key="1">
    <citation type="submission" date="2019-06" db="EMBL/GenBank/DDBJ databases">
        <title>Methanoculleus strain from Tamsui River, Taipei, Taiwan.</title>
        <authorList>
            <person name="You Y.-T."/>
            <person name="Chen S.-C."/>
            <person name="Lai S.-J."/>
            <person name="Lee Y.-C."/>
            <person name="Lai M.-C."/>
        </authorList>
    </citation>
    <scope>NUCLEOTIDE SEQUENCE</scope>
    <source>
        <strain evidence="2">Afa-1</strain>
    </source>
</reference>
<dbReference type="AlphaFoldDB" id="A0A9E4ZJR4"/>
<protein>
    <submittedName>
        <fullName evidence="2">Uncharacterized protein</fullName>
    </submittedName>
</protein>
<accession>A0A9E4ZJR4</accession>
<evidence type="ECO:0000313" key="3">
    <source>
        <dbReference type="Proteomes" id="UP001065682"/>
    </source>
</evidence>
<name>A0A9E4ZJR4_9EURY</name>
<keyword evidence="1" id="KW-0812">Transmembrane</keyword>
<dbReference type="Proteomes" id="UP001065682">
    <property type="component" value="Unassembled WGS sequence"/>
</dbReference>
<comment type="caution">
    <text evidence="2">The sequence shown here is derived from an EMBL/GenBank/DDBJ whole genome shotgun (WGS) entry which is preliminary data.</text>
</comment>
<proteinExistence type="predicted"/>
<gene>
    <name evidence="2" type="ORF">FKB36_03375</name>
</gene>
<evidence type="ECO:0000313" key="2">
    <source>
        <dbReference type="EMBL" id="MCT8336562.1"/>
    </source>
</evidence>
<dbReference type="RefSeq" id="WP_261596608.1">
    <property type="nucleotide sequence ID" value="NZ_VHLL01000001.1"/>
</dbReference>
<feature type="transmembrane region" description="Helical" evidence="1">
    <location>
        <begin position="512"/>
        <end position="529"/>
    </location>
</feature>
<organism evidence="2 3">
    <name type="scientific">Methanoculleus formosensis</name>
    <dbReference type="NCBI Taxonomy" id="2590886"/>
    <lineage>
        <taxon>Archaea</taxon>
        <taxon>Methanobacteriati</taxon>
        <taxon>Methanobacteriota</taxon>
        <taxon>Stenosarchaea group</taxon>
        <taxon>Methanomicrobia</taxon>
        <taxon>Methanomicrobiales</taxon>
        <taxon>Methanomicrobiaceae</taxon>
        <taxon>Methanoculleus</taxon>
    </lineage>
</organism>